<dbReference type="STRING" id="1742972.COMA1_50175"/>
<gene>
    <name evidence="2" type="ORF">COMA1_50175</name>
</gene>
<proteinExistence type="predicted"/>
<evidence type="ECO:0000313" key="2">
    <source>
        <dbReference type="EMBL" id="CUS38572.1"/>
    </source>
</evidence>
<protein>
    <submittedName>
        <fullName evidence="2">Uncharacterized protein</fullName>
    </submittedName>
</protein>
<evidence type="ECO:0000313" key="3">
    <source>
        <dbReference type="Proteomes" id="UP000199032"/>
    </source>
</evidence>
<accession>A0A0S4LM15</accession>
<feature type="region of interest" description="Disordered" evidence="1">
    <location>
        <begin position="1"/>
        <end position="22"/>
    </location>
</feature>
<dbReference type="EMBL" id="CZQA01000011">
    <property type="protein sequence ID" value="CUS38572.1"/>
    <property type="molecule type" value="Genomic_DNA"/>
</dbReference>
<keyword evidence="3" id="KW-1185">Reference proteome</keyword>
<dbReference type="Proteomes" id="UP000199032">
    <property type="component" value="Unassembled WGS sequence"/>
</dbReference>
<dbReference type="RefSeq" id="WP_090750848.1">
    <property type="nucleotide sequence ID" value="NZ_CZQA01000011.1"/>
</dbReference>
<sequence>MDPKGSEPTNSGGSPESTQAGVLSSNERALFDDLFRALDSLVLERSTDGQAFRPIHTMPEWAHCLITKDSDQPGRDLWIPRSAFLEFYMQEANQWWDQHEGGALPPAPWEEPGPSDAPLDLEVTVTAIGHRKLLVIKRGAPSRRAYIQLMREMKLNLNQSPPLF</sequence>
<name>A0A0S4LM15_9BACT</name>
<evidence type="ECO:0000256" key="1">
    <source>
        <dbReference type="SAM" id="MobiDB-lite"/>
    </source>
</evidence>
<organism evidence="2 3">
    <name type="scientific">Candidatus Nitrospira nitrosa</name>
    <dbReference type="NCBI Taxonomy" id="1742972"/>
    <lineage>
        <taxon>Bacteria</taxon>
        <taxon>Pseudomonadati</taxon>
        <taxon>Nitrospirota</taxon>
        <taxon>Nitrospiria</taxon>
        <taxon>Nitrospirales</taxon>
        <taxon>Nitrospiraceae</taxon>
        <taxon>Nitrospira</taxon>
    </lineage>
</organism>
<reference evidence="2 3" key="1">
    <citation type="submission" date="2015-10" db="EMBL/GenBank/DDBJ databases">
        <authorList>
            <person name="Gilbert D.G."/>
        </authorList>
    </citation>
    <scope>NUCLEOTIDE SEQUENCE [LARGE SCALE GENOMIC DNA]</scope>
    <source>
        <strain evidence="2">COMA1</strain>
    </source>
</reference>
<dbReference type="AlphaFoldDB" id="A0A0S4LM15"/>
<feature type="compositionally biased region" description="Polar residues" evidence="1">
    <location>
        <begin position="7"/>
        <end position="22"/>
    </location>
</feature>